<evidence type="ECO:0000259" key="3">
    <source>
        <dbReference type="Pfam" id="PF22339"/>
    </source>
</evidence>
<dbReference type="Gene3D" id="1.20.120.330">
    <property type="entry name" value="Nucleotidyltransferases domain 2"/>
    <property type="match status" value="1"/>
</dbReference>
<dbReference type="Gene3D" id="3.30.460.10">
    <property type="entry name" value="Beta Polymerase, domain 2"/>
    <property type="match status" value="1"/>
</dbReference>
<evidence type="ECO:0000313" key="5">
    <source>
        <dbReference type="Proteomes" id="UP001589776"/>
    </source>
</evidence>
<accession>A0ABV6DLQ4</accession>
<comment type="caution">
    <text evidence="4">The sequence shown here is derived from an EMBL/GenBank/DDBJ whole genome shotgun (WGS) entry which is preliminary data.</text>
</comment>
<dbReference type="InterPro" id="IPR043519">
    <property type="entry name" value="NT_sf"/>
</dbReference>
<proteinExistence type="predicted"/>
<dbReference type="Pfam" id="PF14540">
    <property type="entry name" value="NTF-like"/>
    <property type="match status" value="1"/>
</dbReference>
<feature type="domain" description="YgxA-like substrate binding" evidence="3">
    <location>
        <begin position="120"/>
        <end position="217"/>
    </location>
</feature>
<dbReference type="InterPro" id="IPR041143">
    <property type="entry name" value="YgxA_HTH"/>
</dbReference>
<dbReference type="InterPro" id="IPR036388">
    <property type="entry name" value="WH-like_DNA-bd_sf"/>
</dbReference>
<protein>
    <submittedName>
        <fullName evidence="4">Nucleotidyltransferase-like protein</fullName>
    </submittedName>
</protein>
<evidence type="ECO:0000313" key="4">
    <source>
        <dbReference type="EMBL" id="MFC0213580.1"/>
    </source>
</evidence>
<dbReference type="Pfam" id="PF18576">
    <property type="entry name" value="HTH_52"/>
    <property type="match status" value="1"/>
</dbReference>
<evidence type="ECO:0000259" key="2">
    <source>
        <dbReference type="Pfam" id="PF18576"/>
    </source>
</evidence>
<feature type="domain" description="YgxA-like helix-turn-helix" evidence="2">
    <location>
        <begin position="225"/>
        <end position="270"/>
    </location>
</feature>
<dbReference type="Pfam" id="PF22339">
    <property type="entry name" value="YgxA-like_sub_bind"/>
    <property type="match status" value="1"/>
</dbReference>
<organism evidence="4 5">
    <name type="scientific">Paenibacillus chartarius</name>
    <dbReference type="NCBI Taxonomy" id="747481"/>
    <lineage>
        <taxon>Bacteria</taxon>
        <taxon>Bacillati</taxon>
        <taxon>Bacillota</taxon>
        <taxon>Bacilli</taxon>
        <taxon>Bacillales</taxon>
        <taxon>Paenibacillaceae</taxon>
        <taxon>Paenibacillus</taxon>
    </lineage>
</organism>
<dbReference type="InterPro" id="IPR029348">
    <property type="entry name" value="NTF-like"/>
</dbReference>
<name>A0ABV6DLQ4_9BACL</name>
<dbReference type="Proteomes" id="UP001589776">
    <property type="component" value="Unassembled WGS sequence"/>
</dbReference>
<dbReference type="Gene3D" id="1.10.10.10">
    <property type="entry name" value="Winged helix-like DNA-binding domain superfamily/Winged helix DNA-binding domain"/>
    <property type="match status" value="1"/>
</dbReference>
<keyword evidence="5" id="KW-1185">Reference proteome</keyword>
<evidence type="ECO:0000259" key="1">
    <source>
        <dbReference type="Pfam" id="PF14540"/>
    </source>
</evidence>
<feature type="domain" description="Nucleotidyltransferase-like" evidence="1">
    <location>
        <begin position="1"/>
        <end position="117"/>
    </location>
</feature>
<dbReference type="EMBL" id="JBHLWN010000057">
    <property type="protein sequence ID" value="MFC0213580.1"/>
    <property type="molecule type" value="Genomic_DNA"/>
</dbReference>
<dbReference type="InterPro" id="IPR054515">
    <property type="entry name" value="YgxA-like_substrate-bd"/>
</dbReference>
<dbReference type="RefSeq" id="WP_377470894.1">
    <property type="nucleotide sequence ID" value="NZ_JBHLWN010000057.1"/>
</dbReference>
<reference evidence="4 5" key="1">
    <citation type="submission" date="2024-09" db="EMBL/GenBank/DDBJ databases">
        <authorList>
            <person name="Sun Q."/>
            <person name="Mori K."/>
        </authorList>
    </citation>
    <scope>NUCLEOTIDE SEQUENCE [LARGE SCALE GENOMIC DNA]</scope>
    <source>
        <strain evidence="4 5">CCM 7759</strain>
    </source>
</reference>
<sequence length="286" mass="33686">MQALKEQLAARFRLDPDICSVSAVENPNQLPSLTDGFDLLLLIVTRSLDRSDYIHHYSREGVHIQEKWVHPDQLEQWIMGDSRNLIQWLLKGEILLDRDTYLEALRHKVLEFPFELRGHKLMVEFSRFLRTYLQSKEYLLDEHLLDAYNNILEALQHWARIVIIEEGHHPEITVWRQIRSLNPGVYKLYEELTTSRETVKQRVQLVLLACEFSVMSKMERCCVPLLHILESREEPWSAAELQRLPALRDISADLPLLLNKLVKKSLIREVAMTNDVELELELRYTL</sequence>
<gene>
    <name evidence="4" type="ORF">ACFFK0_14140</name>
</gene>